<dbReference type="SFLD" id="SFLDF00027">
    <property type="entry name" value="p-type_atpase"/>
    <property type="match status" value="1"/>
</dbReference>
<evidence type="ECO:0000313" key="15">
    <source>
        <dbReference type="Proteomes" id="UP000076404"/>
    </source>
</evidence>
<evidence type="ECO:0000256" key="11">
    <source>
        <dbReference type="ARBA" id="ARBA00047424"/>
    </source>
</evidence>
<dbReference type="NCBIfam" id="TIGR01511">
    <property type="entry name" value="ATPase-IB1_Cu"/>
    <property type="match status" value="1"/>
</dbReference>
<dbReference type="NCBIfam" id="TIGR01494">
    <property type="entry name" value="ATPase_P-type"/>
    <property type="match status" value="1"/>
</dbReference>
<dbReference type="PROSITE" id="PS01047">
    <property type="entry name" value="HMA_1"/>
    <property type="match status" value="1"/>
</dbReference>
<dbReference type="CDD" id="cd00371">
    <property type="entry name" value="HMA"/>
    <property type="match status" value="1"/>
</dbReference>
<dbReference type="GO" id="GO:0055070">
    <property type="term" value="P:copper ion homeostasis"/>
    <property type="evidence" value="ECO:0007669"/>
    <property type="project" value="TreeGrafter"/>
</dbReference>
<dbReference type="OrthoDB" id="9813266at2"/>
<keyword evidence="3 12" id="KW-0812">Transmembrane</keyword>
<dbReference type="InterPro" id="IPR017969">
    <property type="entry name" value="Heavy-metal-associated_CS"/>
</dbReference>
<dbReference type="InterPro" id="IPR008250">
    <property type="entry name" value="ATPase_P-typ_transduc_dom_A_sf"/>
</dbReference>
<dbReference type="FunFam" id="3.30.70.100:FF:000005">
    <property type="entry name" value="Copper-exporting P-type ATPase A"/>
    <property type="match status" value="1"/>
</dbReference>
<dbReference type="SFLD" id="SFLDS00003">
    <property type="entry name" value="Haloacid_Dehalogenase"/>
    <property type="match status" value="1"/>
</dbReference>
<dbReference type="PANTHER" id="PTHR43520:SF8">
    <property type="entry name" value="P-TYPE CU(+) TRANSPORTER"/>
    <property type="match status" value="1"/>
</dbReference>
<keyword evidence="8 12" id="KW-1133">Transmembrane helix</keyword>
<dbReference type="PROSITE" id="PS50846">
    <property type="entry name" value="HMA_2"/>
    <property type="match status" value="1"/>
</dbReference>
<comment type="catalytic activity">
    <reaction evidence="11">
        <text>Cu(2+)(in) + ATP + H2O = Cu(2+)(out) + ADP + phosphate + H(+)</text>
        <dbReference type="Rhea" id="RHEA:10376"/>
        <dbReference type="ChEBI" id="CHEBI:15377"/>
        <dbReference type="ChEBI" id="CHEBI:15378"/>
        <dbReference type="ChEBI" id="CHEBI:29036"/>
        <dbReference type="ChEBI" id="CHEBI:30616"/>
        <dbReference type="ChEBI" id="CHEBI:43474"/>
        <dbReference type="ChEBI" id="CHEBI:456216"/>
        <dbReference type="EC" id="7.2.2.9"/>
    </reaction>
</comment>
<evidence type="ECO:0000256" key="2">
    <source>
        <dbReference type="ARBA" id="ARBA00006024"/>
    </source>
</evidence>
<dbReference type="GO" id="GO:0005524">
    <property type="term" value="F:ATP binding"/>
    <property type="evidence" value="ECO:0007669"/>
    <property type="project" value="UniProtKB-UniRule"/>
</dbReference>
<dbReference type="EC" id="7.2.2.9" evidence="10"/>
<comment type="subcellular location">
    <subcellularLocation>
        <location evidence="12">Cell membrane</location>
    </subcellularLocation>
    <subcellularLocation>
        <location evidence="1">Endomembrane system</location>
        <topology evidence="1">Multi-pass membrane protein</topology>
    </subcellularLocation>
</comment>
<evidence type="ECO:0000259" key="13">
    <source>
        <dbReference type="PROSITE" id="PS50846"/>
    </source>
</evidence>
<dbReference type="InterPro" id="IPR023214">
    <property type="entry name" value="HAD_sf"/>
</dbReference>
<dbReference type="InterPro" id="IPR044492">
    <property type="entry name" value="P_typ_ATPase_HD_dom"/>
</dbReference>
<evidence type="ECO:0000256" key="10">
    <source>
        <dbReference type="ARBA" id="ARBA00038904"/>
    </source>
</evidence>
<dbReference type="PRINTS" id="PR00120">
    <property type="entry name" value="HATPASE"/>
</dbReference>
<dbReference type="Gene3D" id="3.40.1110.10">
    <property type="entry name" value="Calcium-transporting ATPase, cytoplasmic domain N"/>
    <property type="match status" value="1"/>
</dbReference>
<dbReference type="InterPro" id="IPR059000">
    <property type="entry name" value="ATPase_P-type_domA"/>
</dbReference>
<keyword evidence="4 12" id="KW-0479">Metal-binding</keyword>
<dbReference type="Gene3D" id="3.30.70.100">
    <property type="match status" value="1"/>
</dbReference>
<dbReference type="InterPro" id="IPR027256">
    <property type="entry name" value="P-typ_ATPase_IB"/>
</dbReference>
<feature type="transmembrane region" description="Helical" evidence="12">
    <location>
        <begin position="383"/>
        <end position="405"/>
    </location>
</feature>
<feature type="transmembrane region" description="Helical" evidence="12">
    <location>
        <begin position="154"/>
        <end position="178"/>
    </location>
</feature>
<reference evidence="14 15" key="1">
    <citation type="journal article" date="2014" name="Proc. Natl. Acad. Sci. U.S.A.">
        <title>Functional type 2 photosynthetic reaction centers found in the rare bacterial phylum Gemmatimonadetes.</title>
        <authorList>
            <person name="Zeng Y."/>
            <person name="Feng F."/>
            <person name="Medova H."/>
            <person name="Dean J."/>
            <person name="Koblizek M."/>
        </authorList>
    </citation>
    <scope>NUCLEOTIDE SEQUENCE [LARGE SCALE GENOMIC DNA]</scope>
    <source>
        <strain evidence="14 15">AP64</strain>
    </source>
</reference>
<evidence type="ECO:0000256" key="4">
    <source>
        <dbReference type="ARBA" id="ARBA00022723"/>
    </source>
</evidence>
<dbReference type="SUPFAM" id="SSF81665">
    <property type="entry name" value="Calcium ATPase, transmembrane domain M"/>
    <property type="match status" value="1"/>
</dbReference>
<keyword evidence="9 12" id="KW-0472">Membrane</keyword>
<dbReference type="GO" id="GO:0005886">
    <property type="term" value="C:plasma membrane"/>
    <property type="evidence" value="ECO:0007669"/>
    <property type="project" value="UniProtKB-SubCell"/>
</dbReference>
<dbReference type="InterPro" id="IPR023298">
    <property type="entry name" value="ATPase_P-typ_TM_dom_sf"/>
</dbReference>
<evidence type="ECO:0000256" key="3">
    <source>
        <dbReference type="ARBA" id="ARBA00022692"/>
    </source>
</evidence>
<evidence type="ECO:0000256" key="7">
    <source>
        <dbReference type="ARBA" id="ARBA00022967"/>
    </source>
</evidence>
<proteinExistence type="inferred from homology"/>
<name>A0A143BL95_9BACT</name>
<keyword evidence="12" id="KW-1003">Cell membrane</keyword>
<reference evidence="14 15" key="2">
    <citation type="journal article" date="2016" name="Environ. Microbiol. Rep.">
        <title>Metagenomic evidence for the presence of phototrophic Gemmatimonadetes bacteria in diverse environments.</title>
        <authorList>
            <person name="Zeng Y."/>
            <person name="Baumbach J."/>
            <person name="Barbosa E.G."/>
            <person name="Azevedo V."/>
            <person name="Zhang C."/>
            <person name="Koblizek M."/>
        </authorList>
    </citation>
    <scope>NUCLEOTIDE SEQUENCE [LARGE SCALE GENOMIC DNA]</scope>
    <source>
        <strain evidence="14 15">AP64</strain>
    </source>
</reference>
<dbReference type="PANTHER" id="PTHR43520">
    <property type="entry name" value="ATP7, ISOFORM B"/>
    <property type="match status" value="1"/>
</dbReference>
<dbReference type="InterPro" id="IPR036412">
    <property type="entry name" value="HAD-like_sf"/>
</dbReference>
<dbReference type="RefSeq" id="WP_043579423.1">
    <property type="nucleotide sequence ID" value="NZ_CP011454.1"/>
</dbReference>
<dbReference type="GO" id="GO:0016887">
    <property type="term" value="F:ATP hydrolysis activity"/>
    <property type="evidence" value="ECO:0007669"/>
    <property type="project" value="InterPro"/>
</dbReference>
<dbReference type="AlphaFoldDB" id="A0A143BL95"/>
<evidence type="ECO:0000256" key="9">
    <source>
        <dbReference type="ARBA" id="ARBA00023136"/>
    </source>
</evidence>
<dbReference type="Proteomes" id="UP000076404">
    <property type="component" value="Chromosome"/>
</dbReference>
<dbReference type="GO" id="GO:0012505">
    <property type="term" value="C:endomembrane system"/>
    <property type="evidence" value="ECO:0007669"/>
    <property type="project" value="UniProtKB-SubCell"/>
</dbReference>
<gene>
    <name evidence="14" type="ORF">GEMMAAP_15180</name>
</gene>
<evidence type="ECO:0000256" key="12">
    <source>
        <dbReference type="RuleBase" id="RU362081"/>
    </source>
</evidence>
<dbReference type="STRING" id="1379270.GEMMAAP_15180"/>
<feature type="transmembrane region" description="Helical" evidence="12">
    <location>
        <begin position="231"/>
        <end position="249"/>
    </location>
</feature>
<evidence type="ECO:0000256" key="5">
    <source>
        <dbReference type="ARBA" id="ARBA00022741"/>
    </source>
</evidence>
<feature type="transmembrane region" description="Helical" evidence="12">
    <location>
        <begin position="102"/>
        <end position="120"/>
    </location>
</feature>
<dbReference type="Pfam" id="PF00403">
    <property type="entry name" value="HMA"/>
    <property type="match status" value="1"/>
</dbReference>
<dbReference type="Gene3D" id="3.40.50.1000">
    <property type="entry name" value="HAD superfamily/HAD-like"/>
    <property type="match status" value="1"/>
</dbReference>
<feature type="domain" description="HMA" evidence="13">
    <location>
        <begin position="6"/>
        <end position="72"/>
    </location>
</feature>
<feature type="transmembrane region" description="Helical" evidence="12">
    <location>
        <begin position="757"/>
        <end position="776"/>
    </location>
</feature>
<dbReference type="EMBL" id="CP011454">
    <property type="protein sequence ID" value="AMW05778.1"/>
    <property type="molecule type" value="Genomic_DNA"/>
</dbReference>
<dbReference type="InterPro" id="IPR001757">
    <property type="entry name" value="P_typ_ATPase"/>
</dbReference>
<keyword evidence="5 12" id="KW-0547">Nucleotide-binding</keyword>
<dbReference type="InterPro" id="IPR018303">
    <property type="entry name" value="ATPase_P-typ_P_site"/>
</dbReference>
<dbReference type="NCBIfam" id="TIGR01525">
    <property type="entry name" value="ATPase-IB_hvy"/>
    <property type="match status" value="1"/>
</dbReference>
<dbReference type="KEGG" id="gph:GEMMAAP_15180"/>
<dbReference type="GO" id="GO:0005507">
    <property type="term" value="F:copper ion binding"/>
    <property type="evidence" value="ECO:0007669"/>
    <property type="project" value="TreeGrafter"/>
</dbReference>
<dbReference type="GO" id="GO:0043682">
    <property type="term" value="F:P-type divalent copper transporter activity"/>
    <property type="evidence" value="ECO:0007669"/>
    <property type="project" value="UniProtKB-EC"/>
</dbReference>
<comment type="similarity">
    <text evidence="2 12">Belongs to the cation transport ATPase (P-type) (TC 3.A.3) family. Type IB subfamily.</text>
</comment>
<feature type="transmembrane region" description="Helical" evidence="12">
    <location>
        <begin position="199"/>
        <end position="219"/>
    </location>
</feature>
<dbReference type="InterPro" id="IPR036163">
    <property type="entry name" value="HMA_dom_sf"/>
</dbReference>
<evidence type="ECO:0000313" key="14">
    <source>
        <dbReference type="EMBL" id="AMW05778.1"/>
    </source>
</evidence>
<feature type="transmembrane region" description="Helical" evidence="12">
    <location>
        <begin position="411"/>
        <end position="434"/>
    </location>
</feature>
<keyword evidence="6 12" id="KW-0067">ATP-binding</keyword>
<dbReference type="FunFam" id="2.70.150.10:FF:000002">
    <property type="entry name" value="Copper-transporting ATPase 1, putative"/>
    <property type="match status" value="1"/>
</dbReference>
<dbReference type="PROSITE" id="PS00154">
    <property type="entry name" value="ATPASE_E1_E2"/>
    <property type="match status" value="1"/>
</dbReference>
<sequence>MTSATATLRIPVTGMTCAACSSRVQRSLQKSPGVSDAAVNLMMKSATVTFDPGAITPDALLDVIRDAGYGAALADADQTAFEEQEARERAQAAEYESLRRKALVSGGIGVLAMLVSMPLMGSLAGEHQHAVVADPFMRWSMSALDPTLRAVLPWLYAIPARALTLALLAATLLVMLWAGRHFYTRAWAALRHGAADMNTLVSVGTLAAFVYSLMATVSPVFFTSRGVMPDVYYEAVIIIIALILTGNMFEARAKMRTSAALRSLVALQPKTARVARFGEEVDAPVDTVEPDEVIIVRPGERIPTDGEVVQGDSAVDESMLTGESMPVSKHPGDRVIGGTINRTGAFRYRATTLGASSVLAQIVKLMRDAQGTRAPIQHLADRISAVFVPVVLLLAVLTFGVWYVAADTAPLVRAFAAAVAVLIIACPCAMGLAVPTAVMVASGKGAEMGVLIKGGEALQRAGDIGTVVLDKTGTITEGKPVVTDVLLAPGVEVTADVLLQRVASLERSSEHPLADAIVREAATRALVLDEPESFTSVTGRGAQGVVRDAALVVGNAAFLADWGVSTSPLADQALRLSDDGKTPMFVAMDGQLVGLIAVADPIRASSTAAIARLHAMGLQVVMLTGDNERTAQAIGRAARVDRVVAGVLPDGKVAEVKRIQAQGTVVAMVGDGINDAPALAQADVGMAIGSGTDVAVEAGDIVLMRGDLQGVVRAIALSRRTMRTMRQNLFWAFVYNVIGIPVAAGALYPAFGLQLSPILASAAMAFSSVSVVTNSLRLRRATFD</sequence>
<accession>A0A143BL95</accession>
<dbReference type="SUPFAM" id="SSF81653">
    <property type="entry name" value="Calcium ATPase, transduction domain A"/>
    <property type="match status" value="1"/>
</dbReference>
<dbReference type="SUPFAM" id="SSF55008">
    <property type="entry name" value="HMA, heavy metal-associated domain"/>
    <property type="match status" value="1"/>
</dbReference>
<keyword evidence="15" id="KW-1185">Reference proteome</keyword>
<evidence type="ECO:0000256" key="6">
    <source>
        <dbReference type="ARBA" id="ARBA00022840"/>
    </source>
</evidence>
<dbReference type="InterPro" id="IPR023299">
    <property type="entry name" value="ATPase_P-typ_cyto_dom_N"/>
</dbReference>
<feature type="transmembrane region" description="Helical" evidence="12">
    <location>
        <begin position="729"/>
        <end position="751"/>
    </location>
</feature>
<dbReference type="Pfam" id="PF00122">
    <property type="entry name" value="E1-E2_ATPase"/>
    <property type="match status" value="1"/>
</dbReference>
<protein>
    <recommendedName>
        <fullName evidence="10">P-type Cu(2+) transporter</fullName>
        <ecNumber evidence="10">7.2.2.9</ecNumber>
    </recommendedName>
</protein>
<dbReference type="Gene3D" id="2.70.150.10">
    <property type="entry name" value="Calcium-transporting ATPase, cytoplasmic transduction domain A"/>
    <property type="match status" value="1"/>
</dbReference>
<keyword evidence="7" id="KW-1278">Translocase</keyword>
<dbReference type="Pfam" id="PF00702">
    <property type="entry name" value="Hydrolase"/>
    <property type="match status" value="1"/>
</dbReference>
<organism evidence="14 15">
    <name type="scientific">Gemmatimonas phototrophica</name>
    <dbReference type="NCBI Taxonomy" id="1379270"/>
    <lineage>
        <taxon>Bacteria</taxon>
        <taxon>Pseudomonadati</taxon>
        <taxon>Gemmatimonadota</taxon>
        <taxon>Gemmatimonadia</taxon>
        <taxon>Gemmatimonadales</taxon>
        <taxon>Gemmatimonadaceae</taxon>
        <taxon>Gemmatimonas</taxon>
    </lineage>
</organism>
<dbReference type="InterPro" id="IPR006121">
    <property type="entry name" value="HMA_dom"/>
</dbReference>
<dbReference type="PRINTS" id="PR00119">
    <property type="entry name" value="CATATPASE"/>
</dbReference>
<evidence type="ECO:0000256" key="1">
    <source>
        <dbReference type="ARBA" id="ARBA00004127"/>
    </source>
</evidence>
<dbReference type="CDD" id="cd02094">
    <property type="entry name" value="P-type_ATPase_Cu-like"/>
    <property type="match status" value="1"/>
</dbReference>
<dbReference type="eggNOG" id="COG2217">
    <property type="taxonomic scope" value="Bacteria"/>
</dbReference>
<dbReference type="SFLD" id="SFLDG00002">
    <property type="entry name" value="C1.7:_P-type_atpase_like"/>
    <property type="match status" value="1"/>
</dbReference>
<dbReference type="SUPFAM" id="SSF56784">
    <property type="entry name" value="HAD-like"/>
    <property type="match status" value="1"/>
</dbReference>
<evidence type="ECO:0000256" key="8">
    <source>
        <dbReference type="ARBA" id="ARBA00022989"/>
    </source>
</evidence>